<gene>
    <name evidence="5" type="ORF">SAMN04488117_10810</name>
</gene>
<dbReference type="Proteomes" id="UP000182284">
    <property type="component" value="Unassembled WGS sequence"/>
</dbReference>
<reference evidence="5 6" key="1">
    <citation type="submission" date="2016-10" db="EMBL/GenBank/DDBJ databases">
        <authorList>
            <person name="de Groot N.N."/>
        </authorList>
    </citation>
    <scope>NUCLEOTIDE SEQUENCE [LARGE SCALE GENOMIC DNA]</scope>
    <source>
        <strain evidence="5 6">DSM 27375</strain>
    </source>
</reference>
<protein>
    <submittedName>
        <fullName evidence="5">Putative intracellular protease/amidase</fullName>
    </submittedName>
</protein>
<dbReference type="GO" id="GO:0019243">
    <property type="term" value="P:methylglyoxal catabolic process to D-lactate via S-lactoyl-glutathione"/>
    <property type="evidence" value="ECO:0007669"/>
    <property type="project" value="TreeGrafter"/>
</dbReference>
<dbReference type="InterPro" id="IPR050325">
    <property type="entry name" value="Prot/Nucl_acid_deglycase"/>
</dbReference>
<evidence type="ECO:0000256" key="1">
    <source>
        <dbReference type="ARBA" id="ARBA00023016"/>
    </source>
</evidence>
<dbReference type="GO" id="GO:0006508">
    <property type="term" value="P:proteolysis"/>
    <property type="evidence" value="ECO:0007669"/>
    <property type="project" value="UniProtKB-KW"/>
</dbReference>
<accession>A0A1G7PH37</accession>
<dbReference type="InterPro" id="IPR029062">
    <property type="entry name" value="Class_I_gatase-like"/>
</dbReference>
<dbReference type="RefSeq" id="WP_074645856.1">
    <property type="nucleotide sequence ID" value="NZ_FNBL01000008.1"/>
</dbReference>
<comment type="similarity">
    <text evidence="3">Belongs to the peptidase C56 family. HSP31-like subfamily.</text>
</comment>
<dbReference type="PANTHER" id="PTHR48094">
    <property type="entry name" value="PROTEIN/NUCLEIC ACID DEGLYCASE DJ-1-RELATED"/>
    <property type="match status" value="1"/>
</dbReference>
<proteinExistence type="inferred from homology"/>
<feature type="domain" description="DJ-1/PfpI" evidence="4">
    <location>
        <begin position="28"/>
        <end position="223"/>
    </location>
</feature>
<keyword evidence="5" id="KW-0378">Hydrolase</keyword>
<evidence type="ECO:0000313" key="5">
    <source>
        <dbReference type="EMBL" id="SDF84969.1"/>
    </source>
</evidence>
<evidence type="ECO:0000313" key="6">
    <source>
        <dbReference type="Proteomes" id="UP000182284"/>
    </source>
</evidence>
<dbReference type="PANTHER" id="PTHR48094:SF11">
    <property type="entry name" value="GLUTATHIONE-INDEPENDENT GLYOXALASE HSP31-RELATED"/>
    <property type="match status" value="1"/>
</dbReference>
<sequence length="229" mass="23809">MTSNNILLFVTSHDALGGTGNKTGFWYEELAAPYYVFKDAGLTPVIVTPKGGRPPIDPGSEGADFCTESVERFAADAQAQAALDKTVAADAAPADFAAVFLVGGHGTMWDFPEWSELADVLGRAVKGDKPVGAVCHGVAGLLGCRAEGRLPLVDMKTLTGFTNQEEAAVGLTEVVPFLLQSKLEEAGASFSDGGAFSEHVVVDGLLVTGQNPMSSHKAAKSLLALLGKE</sequence>
<evidence type="ECO:0000256" key="2">
    <source>
        <dbReference type="ARBA" id="ARBA00023239"/>
    </source>
</evidence>
<dbReference type="GO" id="GO:0008233">
    <property type="term" value="F:peptidase activity"/>
    <property type="evidence" value="ECO:0007669"/>
    <property type="project" value="UniProtKB-KW"/>
</dbReference>
<dbReference type="Gene3D" id="3.40.50.880">
    <property type="match status" value="1"/>
</dbReference>
<organism evidence="5 6">
    <name type="scientific">Celeribacter baekdonensis</name>
    <dbReference type="NCBI Taxonomy" id="875171"/>
    <lineage>
        <taxon>Bacteria</taxon>
        <taxon>Pseudomonadati</taxon>
        <taxon>Pseudomonadota</taxon>
        <taxon>Alphaproteobacteria</taxon>
        <taxon>Rhodobacterales</taxon>
        <taxon>Roseobacteraceae</taxon>
        <taxon>Celeribacter</taxon>
    </lineage>
</organism>
<dbReference type="SUPFAM" id="SSF52317">
    <property type="entry name" value="Class I glutamine amidotransferase-like"/>
    <property type="match status" value="1"/>
</dbReference>
<evidence type="ECO:0000256" key="3">
    <source>
        <dbReference type="ARBA" id="ARBA00038493"/>
    </source>
</evidence>
<dbReference type="OrthoDB" id="9792284at2"/>
<dbReference type="GO" id="GO:0005737">
    <property type="term" value="C:cytoplasm"/>
    <property type="evidence" value="ECO:0007669"/>
    <property type="project" value="TreeGrafter"/>
</dbReference>
<dbReference type="EMBL" id="FNBL01000008">
    <property type="protein sequence ID" value="SDF84969.1"/>
    <property type="molecule type" value="Genomic_DNA"/>
</dbReference>
<dbReference type="AlphaFoldDB" id="A0A1G7PH37"/>
<dbReference type="InterPro" id="IPR002818">
    <property type="entry name" value="DJ-1/PfpI"/>
</dbReference>
<dbReference type="GO" id="GO:0019172">
    <property type="term" value="F:glyoxalase III activity"/>
    <property type="evidence" value="ECO:0007669"/>
    <property type="project" value="TreeGrafter"/>
</dbReference>
<evidence type="ECO:0000259" key="4">
    <source>
        <dbReference type="Pfam" id="PF01965"/>
    </source>
</evidence>
<dbReference type="Pfam" id="PF01965">
    <property type="entry name" value="DJ-1_PfpI"/>
    <property type="match status" value="1"/>
</dbReference>
<keyword evidence="5" id="KW-0645">Protease</keyword>
<keyword evidence="2" id="KW-0456">Lyase</keyword>
<name>A0A1G7PH37_9RHOB</name>
<keyword evidence="1" id="KW-0346">Stress response</keyword>
<dbReference type="CDD" id="cd03141">
    <property type="entry name" value="GATase1_Hsp31_like"/>
    <property type="match status" value="1"/>
</dbReference>